<dbReference type="Gene3D" id="3.30.870.10">
    <property type="entry name" value="Endonuclease Chain A"/>
    <property type="match status" value="2"/>
</dbReference>
<dbReference type="CDD" id="cd09138">
    <property type="entry name" value="PLDc_vPLD1_2_yPLD_like_1"/>
    <property type="match status" value="1"/>
</dbReference>
<evidence type="ECO:0000256" key="7">
    <source>
        <dbReference type="SAM" id="MobiDB-lite"/>
    </source>
</evidence>
<protein>
    <recommendedName>
        <fullName evidence="2">phospholipase D</fullName>
        <ecNumber evidence="2">3.1.4.4</ecNumber>
    </recommendedName>
</protein>
<dbReference type="InterPro" id="IPR016555">
    <property type="entry name" value="PLipase_D_euk"/>
</dbReference>
<dbReference type="EMBL" id="GDJX01022111">
    <property type="protein sequence ID" value="JAT45825.1"/>
    <property type="molecule type" value="Transcribed_RNA"/>
</dbReference>
<dbReference type="SUPFAM" id="SSF56024">
    <property type="entry name" value="Phospholipase D/nuclease"/>
    <property type="match status" value="2"/>
</dbReference>
<evidence type="ECO:0000313" key="9">
    <source>
        <dbReference type="EMBL" id="JAT45825.1"/>
    </source>
</evidence>
<dbReference type="InterPro" id="IPR015679">
    <property type="entry name" value="PLipase_D_fam"/>
</dbReference>
<evidence type="ECO:0000256" key="6">
    <source>
        <dbReference type="ARBA" id="ARBA00023098"/>
    </source>
</evidence>
<keyword evidence="6" id="KW-0443">Lipid metabolism</keyword>
<keyword evidence="3" id="KW-0677">Repeat</keyword>
<dbReference type="AlphaFoldDB" id="A0A1D1XTW8"/>
<dbReference type="SMART" id="SM00155">
    <property type="entry name" value="PLDc"/>
    <property type="match status" value="2"/>
</dbReference>
<organism evidence="9">
    <name type="scientific">Anthurium amnicola</name>
    <dbReference type="NCBI Taxonomy" id="1678845"/>
    <lineage>
        <taxon>Eukaryota</taxon>
        <taxon>Viridiplantae</taxon>
        <taxon>Streptophyta</taxon>
        <taxon>Embryophyta</taxon>
        <taxon>Tracheophyta</taxon>
        <taxon>Spermatophyta</taxon>
        <taxon>Magnoliopsida</taxon>
        <taxon>Liliopsida</taxon>
        <taxon>Araceae</taxon>
        <taxon>Pothoideae</taxon>
        <taxon>Potheae</taxon>
        <taxon>Anthurium</taxon>
    </lineage>
</organism>
<reference evidence="9" key="1">
    <citation type="submission" date="2015-07" db="EMBL/GenBank/DDBJ databases">
        <title>Transcriptome Assembly of Anthurium amnicola.</title>
        <authorList>
            <person name="Suzuki J."/>
        </authorList>
    </citation>
    <scope>NUCLEOTIDE SEQUENCE</scope>
</reference>
<evidence type="ECO:0000256" key="3">
    <source>
        <dbReference type="ARBA" id="ARBA00022737"/>
    </source>
</evidence>
<gene>
    <name evidence="9" type="primary">PLD2_2</name>
    <name evidence="9" type="ORF">g.13567</name>
</gene>
<name>A0A1D1XTW8_9ARAE</name>
<sequence length="724" mass="83365">MEFFEGVVETISNVVLGEKGTKGEWERENRYKSFSPEREGCHVKWYVDGKDYFYAVSEALMSAEKEIFIEDWWLSPELYLRRPPSKNEEYRLDRILKKKAQQGVKIYVVLYKEMTQALTLDSGHSKHSLQNLDKNILVQRHPDHDLGGTFFWAHHEKMIVVDRRIAFIGGLDLCFGRYDTSSHQLADFHESSKQYSIWPGQDYSNPRIKDFLNVSKWALALIDKKKTARMPWHDVSIGFIGRPVLDVARHFIQRWNFIKKEKAENRLEYPVLIAQSDQRYDHENPPNDSSFSSFKFGSKKIDRHPYEGKCNVQIIRSSAKWSHGLEEVERSIQNAYIEIIAKAKHFIYIENQFFITATKESNDYPVKNLIGKAIVDRIVRAHKNNERFKIIVAMPLLPAFPADLDTTDAGTVRLVIHYQYQSICRGGHSILEVLRREGVSNPENYIGFYALRTHDNIDPKAVEKGLGVLDDEKKVASSEEQSGADPAVPQAPIDKDPTGTYITEELYIHTKLLIADDRIVICGSANLNDRSQNGDHDSEIAAVIEDKDYINSKMNGNEWKAGRFSASLRRHIFKEHLGLSNESDHEKVSGVCYPPPLTLDTFDEHEIRELCKDDERVIDPLSDDFTKLWEQTATVNTEAFRKVFHCVPDDTVLNWDDYKKFVPDKTKILTGHVCEPEKLNKEQVKSELGKVRGHLVHFPLHFMSKEKLSGSVVFDAVTPMELFT</sequence>
<dbReference type="Pfam" id="PF00614">
    <property type="entry name" value="PLDc"/>
    <property type="match status" value="1"/>
</dbReference>
<dbReference type="PANTHER" id="PTHR18896:SF186">
    <property type="entry name" value="PHOSPHOLIPASE D"/>
    <property type="match status" value="1"/>
</dbReference>
<keyword evidence="5" id="KW-0442">Lipid degradation</keyword>
<proteinExistence type="predicted"/>
<accession>A0A1D1XTW8</accession>
<dbReference type="GO" id="GO:0009395">
    <property type="term" value="P:phospholipid catabolic process"/>
    <property type="evidence" value="ECO:0007669"/>
    <property type="project" value="TreeGrafter"/>
</dbReference>
<evidence type="ECO:0000256" key="4">
    <source>
        <dbReference type="ARBA" id="ARBA00022801"/>
    </source>
</evidence>
<evidence type="ECO:0000256" key="1">
    <source>
        <dbReference type="ARBA" id="ARBA00000798"/>
    </source>
</evidence>
<dbReference type="PROSITE" id="PS50035">
    <property type="entry name" value="PLD"/>
    <property type="match status" value="2"/>
</dbReference>
<feature type="region of interest" description="Disordered" evidence="7">
    <location>
        <begin position="473"/>
        <end position="496"/>
    </location>
</feature>
<feature type="domain" description="PLD phosphodiesterase" evidence="8">
    <location>
        <begin position="504"/>
        <end position="531"/>
    </location>
</feature>
<dbReference type="InterPro" id="IPR025202">
    <property type="entry name" value="PLD-like_dom"/>
</dbReference>
<dbReference type="GO" id="GO:0035556">
    <property type="term" value="P:intracellular signal transduction"/>
    <property type="evidence" value="ECO:0007669"/>
    <property type="project" value="InterPro"/>
</dbReference>
<evidence type="ECO:0000259" key="8">
    <source>
        <dbReference type="PROSITE" id="PS50035"/>
    </source>
</evidence>
<dbReference type="Pfam" id="PF13091">
    <property type="entry name" value="PLDc_2"/>
    <property type="match status" value="1"/>
</dbReference>
<dbReference type="PIRSF" id="PIRSF009376">
    <property type="entry name" value="Phospholipase_D_euk"/>
    <property type="match status" value="1"/>
</dbReference>
<dbReference type="PANTHER" id="PTHR18896">
    <property type="entry name" value="PHOSPHOLIPASE D"/>
    <property type="match status" value="1"/>
</dbReference>
<comment type="catalytic activity">
    <reaction evidence="1">
        <text>a 1,2-diacyl-sn-glycero-3-phosphocholine + H2O = a 1,2-diacyl-sn-glycero-3-phosphate + choline + H(+)</text>
        <dbReference type="Rhea" id="RHEA:14445"/>
        <dbReference type="ChEBI" id="CHEBI:15354"/>
        <dbReference type="ChEBI" id="CHEBI:15377"/>
        <dbReference type="ChEBI" id="CHEBI:15378"/>
        <dbReference type="ChEBI" id="CHEBI:57643"/>
        <dbReference type="ChEBI" id="CHEBI:58608"/>
        <dbReference type="EC" id="3.1.4.4"/>
    </reaction>
</comment>
<feature type="domain" description="PLD phosphodiesterase" evidence="8">
    <location>
        <begin position="150"/>
        <end position="177"/>
    </location>
</feature>
<keyword evidence="4" id="KW-0378">Hydrolase</keyword>
<evidence type="ECO:0000256" key="5">
    <source>
        <dbReference type="ARBA" id="ARBA00022963"/>
    </source>
</evidence>
<dbReference type="GO" id="GO:0004630">
    <property type="term" value="F:phospholipase D activity"/>
    <property type="evidence" value="ECO:0007669"/>
    <property type="project" value="UniProtKB-EC"/>
</dbReference>
<dbReference type="GO" id="GO:0006654">
    <property type="term" value="P:phosphatidic acid biosynthetic process"/>
    <property type="evidence" value="ECO:0007669"/>
    <property type="project" value="InterPro"/>
</dbReference>
<evidence type="ECO:0000256" key="2">
    <source>
        <dbReference type="ARBA" id="ARBA00012027"/>
    </source>
</evidence>
<dbReference type="EC" id="3.1.4.4" evidence="2"/>
<dbReference type="InterPro" id="IPR001736">
    <property type="entry name" value="PLipase_D/transphosphatidylase"/>
</dbReference>
<dbReference type="CDD" id="cd09141">
    <property type="entry name" value="PLDc_vPLD1_2_yPLD_like_2"/>
    <property type="match status" value="1"/>
</dbReference>